<feature type="region of interest" description="Disordered" evidence="1">
    <location>
        <begin position="94"/>
        <end position="113"/>
    </location>
</feature>
<dbReference type="KEGG" id="red:roselon_01310"/>
<evidence type="ECO:0000256" key="1">
    <source>
        <dbReference type="SAM" id="MobiDB-lite"/>
    </source>
</evidence>
<dbReference type="RefSeq" id="WP_198020795.1">
    <property type="nucleotide sequence ID" value="NZ_CP004372.1"/>
</dbReference>
<dbReference type="EMBL" id="CP004372">
    <property type="protein sequence ID" value="AHM03698.1"/>
    <property type="molecule type" value="Genomic_DNA"/>
</dbReference>
<keyword evidence="3" id="KW-1185">Reference proteome</keyword>
<dbReference type="STRING" id="1294273.roselon_01310"/>
<dbReference type="HOGENOM" id="CLU_2131653_0_0_5"/>
<proteinExistence type="predicted"/>
<gene>
    <name evidence="2" type="ORF">roselon_01310</name>
</gene>
<evidence type="ECO:0000313" key="3">
    <source>
        <dbReference type="Proteomes" id="UP000019593"/>
    </source>
</evidence>
<dbReference type="Proteomes" id="UP000019593">
    <property type="component" value="Chromosome"/>
</dbReference>
<feature type="compositionally biased region" description="Gly residues" evidence="1">
    <location>
        <begin position="103"/>
        <end position="113"/>
    </location>
</feature>
<sequence>MTARPDGAVQAVRALFAAQRAALRAGQFSDPALVSERVMAAISALDPVRDRAALAALKDEARHTANLLRAARDGVARARGEMRSAQSTVLTTYDAYGQRKGPSAGGGRTLARG</sequence>
<accession>W8RRJ0</accession>
<evidence type="ECO:0008006" key="4">
    <source>
        <dbReference type="Google" id="ProtNLM"/>
    </source>
</evidence>
<evidence type="ECO:0000313" key="2">
    <source>
        <dbReference type="EMBL" id="AHM03698.1"/>
    </source>
</evidence>
<reference evidence="2 3" key="1">
    <citation type="submission" date="2013-03" db="EMBL/GenBank/DDBJ databases">
        <authorList>
            <person name="Fiebig A."/>
            <person name="Goeker M."/>
            <person name="Klenk H.-P.P."/>
        </authorList>
    </citation>
    <scope>NUCLEOTIDE SEQUENCE [LARGE SCALE GENOMIC DNA]</scope>
    <source>
        <strain evidence="3">DSM 19469</strain>
    </source>
</reference>
<name>W8RRJ0_9RHOB</name>
<dbReference type="AlphaFoldDB" id="W8RRJ0"/>
<organism evidence="2 3">
    <name type="scientific">Roseicyclus elongatus DSM 19469</name>
    <dbReference type="NCBI Taxonomy" id="1294273"/>
    <lineage>
        <taxon>Bacteria</taxon>
        <taxon>Pseudomonadati</taxon>
        <taxon>Pseudomonadota</taxon>
        <taxon>Alphaproteobacteria</taxon>
        <taxon>Rhodobacterales</taxon>
        <taxon>Roseobacteraceae</taxon>
        <taxon>Roseicyclus</taxon>
    </lineage>
</organism>
<protein>
    <recommendedName>
        <fullName evidence="4">Flagellar protein FlgN</fullName>
    </recommendedName>
</protein>